<gene>
    <name evidence="1" type="ORF">L596_004241</name>
</gene>
<dbReference type="EMBL" id="CM016762">
    <property type="protein sequence ID" value="TMS37271.1"/>
    <property type="molecule type" value="Genomic_DNA"/>
</dbReference>
<sequence length="138" mass="16500">MWNEDISRLSIIKPIEYLPKDEFLMTAFSKTRMTHKFEGAYRAFDGLERRKLPDQRAFWLKSRSSGDRDSILFSLFVKKLFVSMKLFSQIKFLVVTQEPRRRMVRARNAETIRCWVEKERRAAGEIRRLDGYSSVEQK</sequence>
<reference evidence="1 2" key="1">
    <citation type="journal article" date="2015" name="Genome Biol.">
        <title>Comparative genomics of Steinernema reveals deeply conserved gene regulatory networks.</title>
        <authorList>
            <person name="Dillman A.R."/>
            <person name="Macchietto M."/>
            <person name="Porter C.F."/>
            <person name="Rogers A."/>
            <person name="Williams B."/>
            <person name="Antoshechkin I."/>
            <person name="Lee M.M."/>
            <person name="Goodwin Z."/>
            <person name="Lu X."/>
            <person name="Lewis E.E."/>
            <person name="Goodrich-Blair H."/>
            <person name="Stock S.P."/>
            <person name="Adams B.J."/>
            <person name="Sternberg P.W."/>
            <person name="Mortazavi A."/>
        </authorList>
    </citation>
    <scope>NUCLEOTIDE SEQUENCE [LARGE SCALE GENOMIC DNA]</scope>
    <source>
        <strain evidence="1 2">ALL</strain>
    </source>
</reference>
<organism evidence="1 2">
    <name type="scientific">Steinernema carpocapsae</name>
    <name type="common">Entomopathogenic nematode</name>
    <dbReference type="NCBI Taxonomy" id="34508"/>
    <lineage>
        <taxon>Eukaryota</taxon>
        <taxon>Metazoa</taxon>
        <taxon>Ecdysozoa</taxon>
        <taxon>Nematoda</taxon>
        <taxon>Chromadorea</taxon>
        <taxon>Rhabditida</taxon>
        <taxon>Tylenchina</taxon>
        <taxon>Panagrolaimomorpha</taxon>
        <taxon>Strongyloidoidea</taxon>
        <taxon>Steinernematidae</taxon>
        <taxon>Steinernema</taxon>
    </lineage>
</organism>
<keyword evidence="2" id="KW-1185">Reference proteome</keyword>
<dbReference type="EMBL" id="AZBU02000001">
    <property type="protein sequence ID" value="TMS37271.1"/>
    <property type="molecule type" value="Genomic_DNA"/>
</dbReference>
<protein>
    <submittedName>
        <fullName evidence="1">Uncharacterized protein</fullName>
    </submittedName>
</protein>
<proteinExistence type="predicted"/>
<evidence type="ECO:0000313" key="2">
    <source>
        <dbReference type="Proteomes" id="UP000298663"/>
    </source>
</evidence>
<dbReference type="AlphaFoldDB" id="A0A4U8UVB1"/>
<comment type="caution">
    <text evidence="1">The sequence shown here is derived from an EMBL/GenBank/DDBJ whole genome shotgun (WGS) entry which is preliminary data.</text>
</comment>
<dbReference type="Proteomes" id="UP000298663">
    <property type="component" value="Chromosome X"/>
</dbReference>
<reference evidence="1 2" key="2">
    <citation type="journal article" date="2019" name="G3 (Bethesda)">
        <title>Hybrid Assembly of the Genome of the Entomopathogenic Nematode Steinernema carpocapsae Identifies the X-Chromosome.</title>
        <authorList>
            <person name="Serra L."/>
            <person name="Macchietto M."/>
            <person name="Macias-Munoz A."/>
            <person name="McGill C.J."/>
            <person name="Rodriguez I.M."/>
            <person name="Rodriguez B."/>
            <person name="Murad R."/>
            <person name="Mortazavi A."/>
        </authorList>
    </citation>
    <scope>NUCLEOTIDE SEQUENCE [LARGE SCALE GENOMIC DNA]</scope>
    <source>
        <strain evidence="1 2">ALL</strain>
    </source>
</reference>
<evidence type="ECO:0000313" key="1">
    <source>
        <dbReference type="EMBL" id="TMS37271.1"/>
    </source>
</evidence>
<name>A0A4U8UVB1_STECR</name>
<accession>A0A4U8UVB1</accession>